<dbReference type="Gene3D" id="3.40.710.10">
    <property type="entry name" value="DD-peptidase/beta-lactamase superfamily"/>
    <property type="match status" value="1"/>
</dbReference>
<keyword evidence="4" id="KW-1185">Reference proteome</keyword>
<accession>A0A364V6Q0</accession>
<dbReference type="AlphaFoldDB" id="A0A364V6Q0"/>
<comment type="caution">
    <text evidence="3">The sequence shown here is derived from an EMBL/GenBank/DDBJ whole genome shotgun (WGS) entry which is preliminary data.</text>
</comment>
<dbReference type="EMBL" id="QHCV01000029">
    <property type="protein sequence ID" value="RAV32284.1"/>
    <property type="molecule type" value="Genomic_DNA"/>
</dbReference>
<dbReference type="Gene3D" id="3.90.1310.10">
    <property type="entry name" value="Penicillin-binding protein 2a (Domain 2)"/>
    <property type="match status" value="1"/>
</dbReference>
<name>A0A364V6Q0_9CORY</name>
<dbReference type="InterPro" id="IPR012338">
    <property type="entry name" value="Beta-lactam/transpept-like"/>
</dbReference>
<organism evidence="3 4">
    <name type="scientific">Corynebacterium heidelbergense</name>
    <dbReference type="NCBI Taxonomy" id="2055947"/>
    <lineage>
        <taxon>Bacteria</taxon>
        <taxon>Bacillati</taxon>
        <taxon>Actinomycetota</taxon>
        <taxon>Actinomycetes</taxon>
        <taxon>Mycobacteriales</taxon>
        <taxon>Corynebacteriaceae</taxon>
        <taxon>Corynebacterium</taxon>
    </lineage>
</organism>
<evidence type="ECO:0000259" key="1">
    <source>
        <dbReference type="Pfam" id="PF00905"/>
    </source>
</evidence>
<dbReference type="SUPFAM" id="SSF56601">
    <property type="entry name" value="beta-lactamase/transpeptidase-like"/>
    <property type="match status" value="1"/>
</dbReference>
<dbReference type="Pfam" id="PF21922">
    <property type="entry name" value="PBP_dimer_2"/>
    <property type="match status" value="1"/>
</dbReference>
<dbReference type="PANTHER" id="PTHR30627">
    <property type="entry name" value="PEPTIDOGLYCAN D,D-TRANSPEPTIDASE"/>
    <property type="match status" value="1"/>
</dbReference>
<proteinExistence type="predicted"/>
<dbReference type="GO" id="GO:0005886">
    <property type="term" value="C:plasma membrane"/>
    <property type="evidence" value="ECO:0007669"/>
    <property type="project" value="TreeGrafter"/>
</dbReference>
<sequence length="488" mass="51124">MNKSIRAVTLFSFLLIVALIANLTYIQAFQTKSLAENPLNSRQFLEMKHRPRGQISAGGQVLAESVADAEGMYDRRYPYNPQAFGSVVGYASDRFGAAGIEQSQNSILTGEDDSLFAKRTWDNLTGKPTQGANVELTLLPAVQETAFNELSSKGYSGSVVAIRPSTGDVLAMASTPSFDPSAIASPDPDASAAAFNALSQDSNAPLLDRATQQTQPPGSTFKVITTAAALQSGDNKNTPVTAANKITLPDTATTLENYNGETCGSGSQTTLYEAFRRSCNAPFVQLATKNGADVFRKTANAFGIGGDYPQLGLPVETSRLGDLPDGAALGQSAIGQRDVALTPLQNAINAATIANGGVRMQPHLIHQITGADLKPLRTYTPKVADRAISKEVADQEKELMLAAEKWANGQSNIASKTGTAEHGEDSRSSKPHTWYIAFSTEADVAVAVLVENGGDLGQEATGNSVAGPIGRAVINSAVGAIAATGSGR</sequence>
<feature type="domain" description="Penicillin-binding protein transpeptidase" evidence="1">
    <location>
        <begin position="157"/>
        <end position="474"/>
    </location>
</feature>
<feature type="domain" description="Penicillin binding protein A dimerisation" evidence="2">
    <location>
        <begin position="52"/>
        <end position="134"/>
    </location>
</feature>
<dbReference type="InterPro" id="IPR001460">
    <property type="entry name" value="PCN-bd_Tpept"/>
</dbReference>
<dbReference type="Proteomes" id="UP000251577">
    <property type="component" value="Unassembled WGS sequence"/>
</dbReference>
<dbReference type="GO" id="GO:0071972">
    <property type="term" value="F:peptidoglycan L,D-transpeptidase activity"/>
    <property type="evidence" value="ECO:0007669"/>
    <property type="project" value="TreeGrafter"/>
</dbReference>
<dbReference type="GO" id="GO:0008658">
    <property type="term" value="F:penicillin binding"/>
    <property type="evidence" value="ECO:0007669"/>
    <property type="project" value="InterPro"/>
</dbReference>
<dbReference type="PANTHER" id="PTHR30627:SF24">
    <property type="entry name" value="PENICILLIN-BINDING PROTEIN 4B"/>
    <property type="match status" value="1"/>
</dbReference>
<dbReference type="InterPro" id="IPR054120">
    <property type="entry name" value="PBPA_dimer"/>
</dbReference>
<dbReference type="GO" id="GO:0071555">
    <property type="term" value="P:cell wall organization"/>
    <property type="evidence" value="ECO:0007669"/>
    <property type="project" value="TreeGrafter"/>
</dbReference>
<evidence type="ECO:0000313" key="3">
    <source>
        <dbReference type="EMBL" id="RAV32284.1"/>
    </source>
</evidence>
<protein>
    <submittedName>
        <fullName evidence="3">Penicillin-binding protein</fullName>
    </submittedName>
</protein>
<dbReference type="RefSeq" id="WP_113630536.1">
    <property type="nucleotide sequence ID" value="NZ_QHCV01000029.1"/>
</dbReference>
<evidence type="ECO:0000259" key="2">
    <source>
        <dbReference type="Pfam" id="PF21922"/>
    </source>
</evidence>
<dbReference type="InterPro" id="IPR050515">
    <property type="entry name" value="Beta-lactam/transpept"/>
</dbReference>
<dbReference type="Pfam" id="PF00905">
    <property type="entry name" value="Transpeptidase"/>
    <property type="match status" value="1"/>
</dbReference>
<evidence type="ECO:0000313" key="4">
    <source>
        <dbReference type="Proteomes" id="UP000251577"/>
    </source>
</evidence>
<gene>
    <name evidence="3" type="ORF">DLJ54_04020</name>
</gene>
<reference evidence="3 4" key="1">
    <citation type="journal article" date="2018" name="Syst. Appl. Microbiol.">
        <title>Corynebacterium heidelbergense sp. nov., isolated from the preen glands of Egyptian geese (Alopochen aegyptiacus).</title>
        <authorList>
            <person name="Braun M.S."/>
            <person name="Wang E."/>
            <person name="Zimmermann S."/>
            <person name="Wink M."/>
        </authorList>
    </citation>
    <scope>NUCLEOTIDE SEQUENCE [LARGE SCALE GENOMIC DNA]</scope>
    <source>
        <strain evidence="3 4">647</strain>
    </source>
</reference>